<dbReference type="Gene3D" id="3.40.980.10">
    <property type="entry name" value="MoaB/Mog-like domain"/>
    <property type="match status" value="1"/>
</dbReference>
<dbReference type="InterPro" id="IPR056596">
    <property type="entry name" value="FLAD1_M"/>
</dbReference>
<dbReference type="NCBIfam" id="TIGR00177">
    <property type="entry name" value="molyb_syn"/>
    <property type="match status" value="1"/>
</dbReference>
<dbReference type="Pfam" id="PF00994">
    <property type="entry name" value="MoCF_biosynth"/>
    <property type="match status" value="1"/>
</dbReference>
<proteinExistence type="predicted"/>
<dbReference type="PANTHER" id="PTHR13939:SF0">
    <property type="entry name" value="NMN AMIDOHYDROLASE-LIKE PROTEIN YFAY"/>
    <property type="match status" value="1"/>
</dbReference>
<dbReference type="OrthoDB" id="372037at2157"/>
<dbReference type="InterPro" id="IPR036425">
    <property type="entry name" value="MoaB/Mog-like_dom_sf"/>
</dbReference>
<protein>
    <submittedName>
        <fullName evidence="2">Molybdenum cofactor synthesis domain-containing protein</fullName>
    </submittedName>
</protein>
<organism evidence="2 3">
    <name type="scientific">Halorientalis regularis</name>
    <dbReference type="NCBI Taxonomy" id="660518"/>
    <lineage>
        <taxon>Archaea</taxon>
        <taxon>Methanobacteriati</taxon>
        <taxon>Methanobacteriota</taxon>
        <taxon>Stenosarchaea group</taxon>
        <taxon>Halobacteria</taxon>
        <taxon>Halobacteriales</taxon>
        <taxon>Haloarculaceae</taxon>
        <taxon>Halorientalis</taxon>
    </lineage>
</organism>
<gene>
    <name evidence="2" type="ORF">SAMN05216218_102177</name>
</gene>
<evidence type="ECO:0000313" key="3">
    <source>
        <dbReference type="Proteomes" id="UP000199076"/>
    </source>
</evidence>
<dbReference type="STRING" id="660518.SAMN05216218_102177"/>
<dbReference type="AlphaFoldDB" id="A0A1G7GTF1"/>
<feature type="domain" description="MoaB/Mog" evidence="1">
    <location>
        <begin position="4"/>
        <end position="169"/>
    </location>
</feature>
<dbReference type="InterPro" id="IPR001453">
    <property type="entry name" value="MoaB/Mog_dom"/>
</dbReference>
<evidence type="ECO:0000313" key="2">
    <source>
        <dbReference type="EMBL" id="SDE91415.1"/>
    </source>
</evidence>
<reference evidence="3" key="1">
    <citation type="submission" date="2016-10" db="EMBL/GenBank/DDBJ databases">
        <authorList>
            <person name="Varghese N."/>
            <person name="Submissions S."/>
        </authorList>
    </citation>
    <scope>NUCLEOTIDE SEQUENCE [LARGE SCALE GENOMIC DNA]</scope>
    <source>
        <strain evidence="3">IBRC-M 10760</strain>
    </source>
</reference>
<evidence type="ECO:0000259" key="1">
    <source>
        <dbReference type="SMART" id="SM00852"/>
    </source>
</evidence>
<dbReference type="Proteomes" id="UP000199076">
    <property type="component" value="Unassembled WGS sequence"/>
</dbReference>
<accession>A0A1G7GTF1</accession>
<dbReference type="PANTHER" id="PTHR13939">
    <property type="entry name" value="NICOTINAMIDE-NUCLEOTIDE AMIDOHYDROLASE PNCC"/>
    <property type="match status" value="1"/>
</dbReference>
<keyword evidence="3" id="KW-1185">Reference proteome</keyword>
<dbReference type="RefSeq" id="WP_092687998.1">
    <property type="nucleotide sequence ID" value="NZ_FNBK01000002.1"/>
</dbReference>
<dbReference type="CDD" id="cd00885">
    <property type="entry name" value="cinA"/>
    <property type="match status" value="1"/>
</dbReference>
<dbReference type="SUPFAM" id="SSF53218">
    <property type="entry name" value="Molybdenum cofactor biosynthesis proteins"/>
    <property type="match status" value="1"/>
</dbReference>
<sequence>MQVALVTVGDELLAGDTVNTNASWLAARLAERGVSVRRVLVVPDERAEIAERVRAYSEAYDAVLVTGGLGGTPDDVTMAAVADAFDRDLAVDDLALADVEETLEAIAGDYPDLEVDARAEATIPAGSRPLINRGGLAPGCVIENVYVLPGIPDEMQTMFEDIEEEFEGESVSQFLYTEKPEANLVEALTDAGAQFDVTVGCYPDRDAGHNRLKVTGDDPEQVDAATAWLAAEVDADEEPRDGDD</sequence>
<dbReference type="InterPro" id="IPR050101">
    <property type="entry name" value="CinA"/>
</dbReference>
<name>A0A1G7GTF1_9EURY</name>
<dbReference type="EMBL" id="FNBK01000002">
    <property type="protein sequence ID" value="SDE91415.1"/>
    <property type="molecule type" value="Genomic_DNA"/>
</dbReference>
<dbReference type="Pfam" id="PF24102">
    <property type="entry name" value="FLAD1_M"/>
    <property type="match status" value="1"/>
</dbReference>
<dbReference type="SMART" id="SM00852">
    <property type="entry name" value="MoCF_biosynth"/>
    <property type="match status" value="1"/>
</dbReference>